<dbReference type="Pfam" id="PF07460">
    <property type="entry name" value="NUMOD3"/>
    <property type="match status" value="1"/>
</dbReference>
<evidence type="ECO:0000313" key="3">
    <source>
        <dbReference type="EMBL" id="ADY35521.1"/>
    </source>
</evidence>
<feature type="compositionally biased region" description="Basic and acidic residues" evidence="1">
    <location>
        <begin position="1"/>
        <end position="16"/>
    </location>
</feature>
<accession>F0R3B2</accession>
<dbReference type="EMBL" id="CP002530">
    <property type="protein sequence ID" value="ADY35521.1"/>
    <property type="molecule type" value="Genomic_DNA"/>
</dbReference>
<dbReference type="OrthoDB" id="1100309at2"/>
<reference evidence="3 4" key="1">
    <citation type="journal article" date="2011" name="Stand. Genomic Sci.">
        <title>Complete genome sequence of Bacteroides salanitronis type strain (BL78).</title>
        <authorList>
            <person name="Gronow S."/>
            <person name="Held B."/>
            <person name="Lucas S."/>
            <person name="Lapidus A."/>
            <person name="Del Rio T.G."/>
            <person name="Nolan M."/>
            <person name="Tice H."/>
            <person name="Deshpande S."/>
            <person name="Cheng J.F."/>
            <person name="Pitluck S."/>
            <person name="Liolios K."/>
            <person name="Pagani I."/>
            <person name="Ivanova N."/>
            <person name="Mavromatis K."/>
            <person name="Pati A."/>
            <person name="Tapia R."/>
            <person name="Han C."/>
            <person name="Goodwin L."/>
            <person name="Chen A."/>
            <person name="Palaniappan K."/>
            <person name="Land M."/>
            <person name="Hauser L."/>
            <person name="Chang Y.J."/>
            <person name="Jeffries C.D."/>
            <person name="Brambilla E.M."/>
            <person name="Rohde M."/>
            <person name="Goker M."/>
            <person name="Detter J.C."/>
            <person name="Woyke T."/>
            <person name="Bristow J."/>
            <person name="Markowitz V."/>
            <person name="Hugenholtz P."/>
            <person name="Kyrpides N.C."/>
            <person name="Klenk H.P."/>
            <person name="Eisen J.A."/>
        </authorList>
    </citation>
    <scope>NUCLEOTIDE SEQUENCE [LARGE SCALE GENOMIC DNA]</scope>
    <source>
        <strain evidence="3 4">DSM 18170</strain>
    </source>
</reference>
<gene>
    <name evidence="3" type="ordered locus">Bacsa_0930</name>
</gene>
<name>F0R3B2_PHOSB</name>
<dbReference type="GO" id="GO:0003677">
    <property type="term" value="F:DNA binding"/>
    <property type="evidence" value="ECO:0007669"/>
    <property type="project" value="InterPro"/>
</dbReference>
<evidence type="ECO:0000259" key="2">
    <source>
        <dbReference type="Pfam" id="PF07460"/>
    </source>
</evidence>
<dbReference type="InterPro" id="IPR003611">
    <property type="entry name" value="NUMOD3"/>
</dbReference>
<evidence type="ECO:0000256" key="1">
    <source>
        <dbReference type="SAM" id="MobiDB-lite"/>
    </source>
</evidence>
<dbReference type="HOGENOM" id="CLU_206969_0_0_10"/>
<feature type="compositionally biased region" description="Polar residues" evidence="1">
    <location>
        <begin position="17"/>
        <end position="27"/>
    </location>
</feature>
<dbReference type="KEGG" id="bsa:Bacsa_0930"/>
<proteinExistence type="predicted"/>
<dbReference type="Proteomes" id="UP000007486">
    <property type="component" value="Chromosome"/>
</dbReference>
<keyword evidence="4" id="KW-1185">Reference proteome</keyword>
<evidence type="ECO:0000313" key="4">
    <source>
        <dbReference type="Proteomes" id="UP000007486"/>
    </source>
</evidence>
<organism evidence="3 4">
    <name type="scientific">Phocaeicola salanitronis (strain DSM 18170 / JCM 13657 / CCUG 60908 / BL78)</name>
    <name type="common">Bacteroides salanitronis</name>
    <dbReference type="NCBI Taxonomy" id="667015"/>
    <lineage>
        <taxon>Bacteria</taxon>
        <taxon>Pseudomonadati</taxon>
        <taxon>Bacteroidota</taxon>
        <taxon>Bacteroidia</taxon>
        <taxon>Bacteroidales</taxon>
        <taxon>Bacteroidaceae</taxon>
        <taxon>Phocaeicola</taxon>
    </lineage>
</organism>
<feature type="domain" description="Nuclease associated modular" evidence="2">
    <location>
        <begin position="21"/>
        <end position="37"/>
    </location>
</feature>
<sequence length="56" mass="6732">MRKERKMKQETRKKISESMSGRKQTASTREKISLALKKYWEGIPYENNNLKEEENV</sequence>
<feature type="region of interest" description="Disordered" evidence="1">
    <location>
        <begin position="1"/>
        <end position="29"/>
    </location>
</feature>
<dbReference type="STRING" id="667015.Bacsa_0930"/>
<protein>
    <recommendedName>
        <fullName evidence="2">Nuclease associated modular domain-containing protein</fullName>
    </recommendedName>
</protein>
<dbReference type="AlphaFoldDB" id="F0R3B2"/>